<feature type="region of interest" description="Disordered" evidence="7">
    <location>
        <begin position="39"/>
        <end position="72"/>
    </location>
</feature>
<reference evidence="9" key="1">
    <citation type="submission" date="2014-11" db="EMBL/GenBank/DDBJ databases">
        <authorList>
            <person name="Amaro Gonzalez C."/>
        </authorList>
    </citation>
    <scope>NUCLEOTIDE SEQUENCE</scope>
</reference>
<evidence type="ECO:0000256" key="3">
    <source>
        <dbReference type="ARBA" id="ARBA00022525"/>
    </source>
</evidence>
<evidence type="ECO:0000256" key="5">
    <source>
        <dbReference type="ARBA" id="ARBA00022702"/>
    </source>
</evidence>
<evidence type="ECO:0000256" key="4">
    <source>
        <dbReference type="ARBA" id="ARBA00022685"/>
    </source>
</evidence>
<evidence type="ECO:0000256" key="1">
    <source>
        <dbReference type="ARBA" id="ARBA00004613"/>
    </source>
</evidence>
<dbReference type="GO" id="GO:0017045">
    <property type="term" value="F:corticotropin-releasing hormone activity"/>
    <property type="evidence" value="ECO:0007669"/>
    <property type="project" value="TreeGrafter"/>
</dbReference>
<keyword evidence="5" id="KW-0372">Hormone</keyword>
<name>A0A0E9PQL1_ANGAN</name>
<evidence type="ECO:0000313" key="9">
    <source>
        <dbReference type="EMBL" id="JAH06774.1"/>
    </source>
</evidence>
<accession>A0A0E9PQL1</accession>
<dbReference type="GO" id="GO:0005615">
    <property type="term" value="C:extracellular space"/>
    <property type="evidence" value="ECO:0007669"/>
    <property type="project" value="TreeGrafter"/>
</dbReference>
<dbReference type="Gene3D" id="6.10.250.1920">
    <property type="match status" value="1"/>
</dbReference>
<comment type="subcellular location">
    <subcellularLocation>
        <location evidence="1">Secreted</location>
    </subcellularLocation>
</comment>
<dbReference type="PANTHER" id="PTHR15035">
    <property type="entry name" value="CORTICOLIBERIN/UROCORTIN"/>
    <property type="match status" value="1"/>
</dbReference>
<dbReference type="PRINTS" id="PR01612">
    <property type="entry name" value="CRFFAMILY"/>
</dbReference>
<evidence type="ECO:0000259" key="8">
    <source>
        <dbReference type="SMART" id="SM00039"/>
    </source>
</evidence>
<reference evidence="9" key="2">
    <citation type="journal article" date="2015" name="Fish Shellfish Immunol.">
        <title>Early steps in the European eel (Anguilla anguilla)-Vibrio vulnificus interaction in the gills: Role of the RtxA13 toxin.</title>
        <authorList>
            <person name="Callol A."/>
            <person name="Pajuelo D."/>
            <person name="Ebbesson L."/>
            <person name="Teles M."/>
            <person name="MacKenzie S."/>
            <person name="Amaro C."/>
        </authorList>
    </citation>
    <scope>NUCLEOTIDE SEQUENCE</scope>
</reference>
<dbReference type="SMART" id="SM00039">
    <property type="entry name" value="CRF"/>
    <property type="match status" value="1"/>
</dbReference>
<dbReference type="Pfam" id="PF00473">
    <property type="entry name" value="CRF"/>
    <property type="match status" value="1"/>
</dbReference>
<sequence length="113" mass="12979">MDYEQWEFLEPQIVTTIRFSNLNNDPSFEEELGSIQPTKASSDRACAVAGDPNTSFQGDEKEKTRLKRHKAKGKPNSIDLTFHLLREYLQMAKEEKMAQKAFNNKKLMQAIGK</sequence>
<feature type="domain" description="Corticotropin-releasing factor" evidence="8">
    <location>
        <begin position="72"/>
        <end position="111"/>
    </location>
</feature>
<dbReference type="InterPro" id="IPR000187">
    <property type="entry name" value="CRF"/>
</dbReference>
<dbReference type="EMBL" id="GBXM01101803">
    <property type="protein sequence ID" value="JAH06774.1"/>
    <property type="molecule type" value="Transcribed_RNA"/>
</dbReference>
<dbReference type="GO" id="GO:0032811">
    <property type="term" value="P:negative regulation of epinephrine secretion"/>
    <property type="evidence" value="ECO:0007669"/>
    <property type="project" value="TreeGrafter"/>
</dbReference>
<evidence type="ECO:0000256" key="2">
    <source>
        <dbReference type="ARBA" id="ARBA00009287"/>
    </source>
</evidence>
<evidence type="ECO:0000256" key="6">
    <source>
        <dbReference type="ARBA" id="ARBA00022729"/>
    </source>
</evidence>
<keyword evidence="6" id="KW-0732">Signal</keyword>
<dbReference type="AlphaFoldDB" id="A0A0E9PQL1"/>
<dbReference type="GO" id="GO:0051464">
    <property type="term" value="P:positive regulation of cortisol secretion"/>
    <property type="evidence" value="ECO:0007669"/>
    <property type="project" value="TreeGrafter"/>
</dbReference>
<protein>
    <recommendedName>
        <fullName evidence="8">Corticotropin-releasing factor domain-containing protein</fullName>
    </recommendedName>
</protein>
<evidence type="ECO:0000256" key="7">
    <source>
        <dbReference type="SAM" id="MobiDB-lite"/>
    </source>
</evidence>
<keyword evidence="3" id="KW-0964">Secreted</keyword>
<proteinExistence type="inferred from homology"/>
<comment type="similarity">
    <text evidence="2">Belongs to the sauvagine/corticotropin-releasing factor/urotensin I family.</text>
</comment>
<organism evidence="9">
    <name type="scientific">Anguilla anguilla</name>
    <name type="common">European freshwater eel</name>
    <name type="synonym">Muraena anguilla</name>
    <dbReference type="NCBI Taxonomy" id="7936"/>
    <lineage>
        <taxon>Eukaryota</taxon>
        <taxon>Metazoa</taxon>
        <taxon>Chordata</taxon>
        <taxon>Craniata</taxon>
        <taxon>Vertebrata</taxon>
        <taxon>Euteleostomi</taxon>
        <taxon>Actinopterygii</taxon>
        <taxon>Neopterygii</taxon>
        <taxon>Teleostei</taxon>
        <taxon>Anguilliformes</taxon>
        <taxon>Anguillidae</taxon>
        <taxon>Anguilla</taxon>
    </lineage>
</organism>
<keyword evidence="4" id="KW-0165">Cleavage on pair of basic residues</keyword>
<dbReference type="InterPro" id="IPR003620">
    <property type="entry name" value="Urocortin_CRF"/>
</dbReference>
<dbReference type="PANTHER" id="PTHR15035:SF9">
    <property type="entry name" value="CORTICOLIBERIN"/>
    <property type="match status" value="1"/>
</dbReference>
<dbReference type="GO" id="GO:0070093">
    <property type="term" value="P:negative regulation of glucagon secretion"/>
    <property type="evidence" value="ECO:0007669"/>
    <property type="project" value="TreeGrafter"/>
</dbReference>